<dbReference type="AlphaFoldDB" id="A0A2S9YWK1"/>
<dbReference type="GO" id="GO:0020037">
    <property type="term" value="F:heme binding"/>
    <property type="evidence" value="ECO:0007669"/>
    <property type="project" value="InterPro"/>
</dbReference>
<dbReference type="EMBL" id="PVNL01000020">
    <property type="protein sequence ID" value="PRQ09485.1"/>
    <property type="molecule type" value="Genomic_DNA"/>
</dbReference>
<name>A0A2S9YWK1_9BACT</name>
<accession>A0A2S9YWK1</accession>
<dbReference type="PROSITE" id="PS00086">
    <property type="entry name" value="CYTOCHROME_P450"/>
    <property type="match status" value="1"/>
</dbReference>
<dbReference type="SUPFAM" id="SSF48264">
    <property type="entry name" value="Cytochrome P450"/>
    <property type="match status" value="1"/>
</dbReference>
<dbReference type="RefSeq" id="WP_106087883.1">
    <property type="nucleotide sequence ID" value="NZ_PVNL01000020.1"/>
</dbReference>
<organism evidence="6 7">
    <name type="scientific">Enhygromyxa salina</name>
    <dbReference type="NCBI Taxonomy" id="215803"/>
    <lineage>
        <taxon>Bacteria</taxon>
        <taxon>Pseudomonadati</taxon>
        <taxon>Myxococcota</taxon>
        <taxon>Polyangia</taxon>
        <taxon>Nannocystales</taxon>
        <taxon>Nannocystaceae</taxon>
        <taxon>Enhygromyxa</taxon>
    </lineage>
</organism>
<feature type="binding site" description="axial binding residue" evidence="3">
    <location>
        <position position="408"/>
    </location>
    <ligand>
        <name>heme</name>
        <dbReference type="ChEBI" id="CHEBI:30413"/>
    </ligand>
    <ligandPart>
        <name>Fe</name>
        <dbReference type="ChEBI" id="CHEBI:18248"/>
    </ligandPart>
</feature>
<dbReference type="InterPro" id="IPR017972">
    <property type="entry name" value="Cyt_P450_CS"/>
</dbReference>
<dbReference type="PRINTS" id="PR00463">
    <property type="entry name" value="EP450I"/>
</dbReference>
<keyword evidence="3 4" id="KW-0408">Iron</keyword>
<keyword evidence="4 6" id="KW-0560">Oxidoreductase</keyword>
<keyword evidence="4 6" id="KW-0503">Monooxygenase</keyword>
<gene>
    <name evidence="6" type="ORF">ENSA7_08100</name>
</gene>
<dbReference type="PANTHER" id="PTHR24305:SF166">
    <property type="entry name" value="CYTOCHROME P450 12A4, MITOCHONDRIAL-RELATED"/>
    <property type="match status" value="1"/>
</dbReference>
<dbReference type="PANTHER" id="PTHR24305">
    <property type="entry name" value="CYTOCHROME P450"/>
    <property type="match status" value="1"/>
</dbReference>
<evidence type="ECO:0000313" key="6">
    <source>
        <dbReference type="EMBL" id="PRQ09485.1"/>
    </source>
</evidence>
<protein>
    <submittedName>
        <fullName evidence="6">Epi-isozizaene 5-monooxygenase/(E)-beta-farnesene synthase</fullName>
        <ecNumber evidence="6">1.14.13.106</ecNumber>
    </submittedName>
</protein>
<dbReference type="InterPro" id="IPR002401">
    <property type="entry name" value="Cyt_P450_E_grp-I"/>
</dbReference>
<proteinExistence type="inferred from homology"/>
<keyword evidence="3 4" id="KW-0349">Heme</keyword>
<evidence type="ECO:0000256" key="3">
    <source>
        <dbReference type="PIRSR" id="PIRSR602401-1"/>
    </source>
</evidence>
<dbReference type="Proteomes" id="UP000238823">
    <property type="component" value="Unassembled WGS sequence"/>
</dbReference>
<dbReference type="PRINTS" id="PR00385">
    <property type="entry name" value="P450"/>
</dbReference>
<comment type="cofactor">
    <cofactor evidence="1 3">
        <name>heme</name>
        <dbReference type="ChEBI" id="CHEBI:30413"/>
    </cofactor>
</comment>
<evidence type="ECO:0000256" key="2">
    <source>
        <dbReference type="ARBA" id="ARBA00010617"/>
    </source>
</evidence>
<sequence length="461" mass="50967">MHANRPTAALEKTKPVPRLGGLPRVQGNSPIGVVGELLRDQYAALRRWQREYGGVFQLQIGPGSFVVAADANAASEMLIERGHVFMRQGPLYTPMKPLFGDNSMLSSEGPTWRSRRHAAQPQFRQRAVAAMAERVHGSIEQVLRELRAGPCDVYRYSGRLSMSVALSVMFGHGLARPEFERIGTAIDYAIGQIALGWVAGRLPRWLPMPGRRRLRRELAVIDDLIYALVVERTRSGEFGDDLFGMLLHMQDMPDGAGLSTTDIRNESVALMVAGYETTANAIAWALYELARDRALLELVRAEADANLGAGASLANPKALAFTRKVFLESLRMYPSGIWLPRNAAVDGELGGYPIAAGTAVLCSPYLVHHDPHAWTDPERFDPERFAEGSDQPRARHAYMPFGLGQHMCIGQHLAMLEGTLALARLVQRWDLAPIPGREPTMRISTTMSTKDGIWLQLSPRE</sequence>
<dbReference type="InterPro" id="IPR050121">
    <property type="entry name" value="Cytochrome_P450_monoxygenase"/>
</dbReference>
<dbReference type="EC" id="1.14.13.106" evidence="6"/>
<dbReference type="OrthoDB" id="9764248at2"/>
<comment type="caution">
    <text evidence="6">The sequence shown here is derived from an EMBL/GenBank/DDBJ whole genome shotgun (WGS) entry which is preliminary data.</text>
</comment>
<evidence type="ECO:0000313" key="7">
    <source>
        <dbReference type="Proteomes" id="UP000238823"/>
    </source>
</evidence>
<feature type="region of interest" description="Disordered" evidence="5">
    <location>
        <begin position="1"/>
        <end position="23"/>
    </location>
</feature>
<keyword evidence="3 4" id="KW-0479">Metal-binding</keyword>
<dbReference type="GO" id="GO:0004497">
    <property type="term" value="F:monooxygenase activity"/>
    <property type="evidence" value="ECO:0007669"/>
    <property type="project" value="UniProtKB-KW"/>
</dbReference>
<dbReference type="Gene3D" id="1.10.630.10">
    <property type="entry name" value="Cytochrome P450"/>
    <property type="match status" value="1"/>
</dbReference>
<dbReference type="Pfam" id="PF00067">
    <property type="entry name" value="p450"/>
    <property type="match status" value="1"/>
</dbReference>
<dbReference type="GO" id="GO:0016705">
    <property type="term" value="F:oxidoreductase activity, acting on paired donors, with incorporation or reduction of molecular oxygen"/>
    <property type="evidence" value="ECO:0007669"/>
    <property type="project" value="InterPro"/>
</dbReference>
<reference evidence="6 7" key="1">
    <citation type="submission" date="2018-03" db="EMBL/GenBank/DDBJ databases">
        <title>Draft Genome Sequences of the Obligatory Marine Myxobacteria Enhygromyxa salina SWB007.</title>
        <authorList>
            <person name="Poehlein A."/>
            <person name="Moghaddam J.A."/>
            <person name="Harms H."/>
            <person name="Alanjari M."/>
            <person name="Koenig G.M."/>
            <person name="Daniel R."/>
            <person name="Schaeberle T.F."/>
        </authorList>
    </citation>
    <scope>NUCLEOTIDE SEQUENCE [LARGE SCALE GENOMIC DNA]</scope>
    <source>
        <strain evidence="6 7">SWB007</strain>
    </source>
</reference>
<evidence type="ECO:0000256" key="1">
    <source>
        <dbReference type="ARBA" id="ARBA00001971"/>
    </source>
</evidence>
<dbReference type="InterPro" id="IPR036396">
    <property type="entry name" value="Cyt_P450_sf"/>
</dbReference>
<dbReference type="InterPro" id="IPR001128">
    <property type="entry name" value="Cyt_P450"/>
</dbReference>
<comment type="similarity">
    <text evidence="2 4">Belongs to the cytochrome P450 family.</text>
</comment>
<evidence type="ECO:0000256" key="4">
    <source>
        <dbReference type="RuleBase" id="RU000461"/>
    </source>
</evidence>
<dbReference type="GO" id="GO:0005506">
    <property type="term" value="F:iron ion binding"/>
    <property type="evidence" value="ECO:0007669"/>
    <property type="project" value="InterPro"/>
</dbReference>
<evidence type="ECO:0000256" key="5">
    <source>
        <dbReference type="SAM" id="MobiDB-lite"/>
    </source>
</evidence>